<comment type="caution">
    <text evidence="2">The sequence shown here is derived from an EMBL/GenBank/DDBJ whole genome shotgun (WGS) entry which is preliminary data.</text>
</comment>
<keyword evidence="3" id="KW-1185">Reference proteome</keyword>
<gene>
    <name evidence="2" type="ORF">ABR189_05525</name>
</gene>
<dbReference type="PANTHER" id="PTHR38011:SF11">
    <property type="entry name" value="2,5-DIAMINO-6-RIBOSYLAMINO-4(3H)-PYRIMIDINONE 5'-PHOSPHATE REDUCTASE"/>
    <property type="match status" value="1"/>
</dbReference>
<organism evidence="2 3">
    <name type="scientific">Chitinophaga defluvii</name>
    <dbReference type="NCBI Taxonomy" id="3163343"/>
    <lineage>
        <taxon>Bacteria</taxon>
        <taxon>Pseudomonadati</taxon>
        <taxon>Bacteroidota</taxon>
        <taxon>Chitinophagia</taxon>
        <taxon>Chitinophagales</taxon>
        <taxon>Chitinophagaceae</taxon>
        <taxon>Chitinophaga</taxon>
    </lineage>
</organism>
<evidence type="ECO:0000313" key="3">
    <source>
        <dbReference type="Proteomes" id="UP001549749"/>
    </source>
</evidence>
<dbReference type="SUPFAM" id="SSF53597">
    <property type="entry name" value="Dihydrofolate reductase-like"/>
    <property type="match status" value="1"/>
</dbReference>
<proteinExistence type="predicted"/>
<dbReference type="PANTHER" id="PTHR38011">
    <property type="entry name" value="DIHYDROFOLATE REDUCTASE FAMILY PROTEIN (AFU_ORTHOLOGUE AFUA_8G06820)"/>
    <property type="match status" value="1"/>
</dbReference>
<dbReference type="Pfam" id="PF01872">
    <property type="entry name" value="RibD_C"/>
    <property type="match status" value="1"/>
</dbReference>
<evidence type="ECO:0000313" key="2">
    <source>
        <dbReference type="EMBL" id="MET6996814.1"/>
    </source>
</evidence>
<feature type="domain" description="Bacterial bifunctional deaminase-reductase C-terminal" evidence="1">
    <location>
        <begin position="2"/>
        <end position="181"/>
    </location>
</feature>
<dbReference type="RefSeq" id="WP_354659455.1">
    <property type="nucleotide sequence ID" value="NZ_JBEXAC010000001.1"/>
</dbReference>
<reference evidence="2 3" key="1">
    <citation type="submission" date="2024-06" db="EMBL/GenBank/DDBJ databases">
        <title>Chitinophaga defluvii sp. nov., isolated from municipal sewage.</title>
        <authorList>
            <person name="Zhang L."/>
        </authorList>
    </citation>
    <scope>NUCLEOTIDE SEQUENCE [LARGE SCALE GENOMIC DNA]</scope>
    <source>
        <strain evidence="2 3">H8</strain>
    </source>
</reference>
<dbReference type="InterPro" id="IPR024072">
    <property type="entry name" value="DHFR-like_dom_sf"/>
</dbReference>
<dbReference type="Gene3D" id="3.40.430.10">
    <property type="entry name" value="Dihydrofolate Reductase, subunit A"/>
    <property type="match status" value="1"/>
</dbReference>
<accession>A0ABV2T3W6</accession>
<dbReference type="InterPro" id="IPR050765">
    <property type="entry name" value="Riboflavin_Biosynth_HTPR"/>
</dbReference>
<sequence>MRKLVVFMHTSLDGFTAGPGGEMDWIHVDDGIFEYARERTEAADTALYGRVTYQMMDGYWPTAGDQPNASKHDIEHSSWYNQVEKVVLSRTMAGQQKSKTTIISDDLATKINALKQQPGKDILVFGSPSAVHALMRENLVDELWLFVNPILLGQGIPMFKDGKDRVKLQLTKSHAFPSGVICLHYEKA</sequence>
<dbReference type="EMBL" id="JBEXAC010000001">
    <property type="protein sequence ID" value="MET6996814.1"/>
    <property type="molecule type" value="Genomic_DNA"/>
</dbReference>
<protein>
    <submittedName>
        <fullName evidence="2">Dihydrofolate reductase family protein</fullName>
    </submittedName>
</protein>
<dbReference type="Proteomes" id="UP001549749">
    <property type="component" value="Unassembled WGS sequence"/>
</dbReference>
<name>A0ABV2T3W6_9BACT</name>
<dbReference type="InterPro" id="IPR002734">
    <property type="entry name" value="RibDG_C"/>
</dbReference>
<evidence type="ECO:0000259" key="1">
    <source>
        <dbReference type="Pfam" id="PF01872"/>
    </source>
</evidence>